<keyword evidence="2" id="KW-0472">Membrane</keyword>
<sequence>MKCEDVQKSIWSSLLTPDDSAHIHTCKACQGEHALMEKIVRDLSNIDSPQPSKSLKPSRDVIEKAVRNNKRLPFIRWTSIAASLAVVITAGTLFAQQFGTSPNELTPATPTQPAPQEPVTPSDQEPVEKDTPVANDLNVEFQLEFKPSAENAELVEALQSYIRAKADPTLANRFTIVNMELAPESGIDNRIVAYVSMESSHTSGQTSSNLPFPTGSSYEVIQFARQNDGTMAVDTFAEHYRSDDAVQTVDYWAQSLRDRNAVLQWAILPPERQSEIFNEYKAANWTLAAQNEFGKEVKSWDVLGKDPKVPDAMPEYEVQLWFDDAKTDGEVARVQLVQVGGFWRVNSFVTSFPSPNDKPSASGRREEGVVFSSSTAKVGDKVGTMTLKDLQVTDNAQLYAVLAAFSGRVTVTGSFQVMHPEEEGAGGRIYFLPDRESAKQFPLLARDIRGGLQLQFRNEEEASRFLGEPGATGVATIEVEDYTIQYMPKDVWDQVTLVKVISVKQ</sequence>
<dbReference type="EMBL" id="CP021434">
    <property type="protein sequence ID" value="ARU59985.1"/>
    <property type="molecule type" value="Genomic_DNA"/>
</dbReference>
<keyword evidence="2" id="KW-0812">Transmembrane</keyword>
<dbReference type="AlphaFoldDB" id="A0A1Y0IKE0"/>
<keyword evidence="4" id="KW-1185">Reference proteome</keyword>
<reference evidence="4" key="1">
    <citation type="submission" date="2017-05" db="EMBL/GenBank/DDBJ databases">
        <authorList>
            <person name="Sung H."/>
        </authorList>
    </citation>
    <scope>NUCLEOTIDE SEQUENCE [LARGE SCALE GENOMIC DNA]</scope>
    <source>
        <strain evidence="4">AR23208</strain>
    </source>
</reference>
<feature type="region of interest" description="Disordered" evidence="1">
    <location>
        <begin position="101"/>
        <end position="130"/>
    </location>
</feature>
<name>A0A1Y0IKE0_9BACL</name>
<organism evidence="3 4">
    <name type="scientific">Tumebacillus avium</name>
    <dbReference type="NCBI Taxonomy" id="1903704"/>
    <lineage>
        <taxon>Bacteria</taxon>
        <taxon>Bacillati</taxon>
        <taxon>Bacillota</taxon>
        <taxon>Bacilli</taxon>
        <taxon>Bacillales</taxon>
        <taxon>Alicyclobacillaceae</taxon>
        <taxon>Tumebacillus</taxon>
    </lineage>
</organism>
<evidence type="ECO:0000313" key="3">
    <source>
        <dbReference type="EMBL" id="ARU59985.1"/>
    </source>
</evidence>
<protein>
    <submittedName>
        <fullName evidence="3">Uncharacterized protein</fullName>
    </submittedName>
</protein>
<dbReference type="Proteomes" id="UP000195437">
    <property type="component" value="Chromosome"/>
</dbReference>
<evidence type="ECO:0000256" key="1">
    <source>
        <dbReference type="SAM" id="MobiDB-lite"/>
    </source>
</evidence>
<gene>
    <name evidence="3" type="ORF">CBW65_02090</name>
</gene>
<keyword evidence="2" id="KW-1133">Transmembrane helix</keyword>
<evidence type="ECO:0000313" key="4">
    <source>
        <dbReference type="Proteomes" id="UP000195437"/>
    </source>
</evidence>
<accession>A0A1Y0IKE0</accession>
<evidence type="ECO:0000256" key="2">
    <source>
        <dbReference type="SAM" id="Phobius"/>
    </source>
</evidence>
<dbReference type="KEGG" id="tum:CBW65_02090"/>
<feature type="transmembrane region" description="Helical" evidence="2">
    <location>
        <begin position="74"/>
        <end position="95"/>
    </location>
</feature>
<proteinExistence type="predicted"/>